<dbReference type="Gene3D" id="3.90.950.20">
    <property type="entry name" value="CinA-like"/>
    <property type="match status" value="1"/>
</dbReference>
<proteinExistence type="predicted"/>
<dbReference type="NCBIfam" id="TIGR00199">
    <property type="entry name" value="PncC_domain"/>
    <property type="match status" value="1"/>
</dbReference>
<dbReference type="InterPro" id="IPR008136">
    <property type="entry name" value="CinA_C"/>
</dbReference>
<reference evidence="2 3" key="1">
    <citation type="submission" date="2017-08" db="EMBL/GenBank/DDBJ databases">
        <title>Fine stratification of microbial communities through a metagenomic profile of the photic zone.</title>
        <authorList>
            <person name="Haro-Moreno J.M."/>
            <person name="Lopez-Perez M."/>
            <person name="De La Torre J."/>
            <person name="Picazo A."/>
            <person name="Camacho A."/>
            <person name="Rodriguez-Valera F."/>
        </authorList>
    </citation>
    <scope>NUCLEOTIDE SEQUENCE [LARGE SCALE GENOMIC DNA]</scope>
    <source>
        <strain evidence="2">MED-G28</strain>
    </source>
</reference>
<dbReference type="EMBL" id="NTJZ01000018">
    <property type="protein sequence ID" value="PDH32313.1"/>
    <property type="molecule type" value="Genomic_DNA"/>
</dbReference>
<dbReference type="InterPro" id="IPR036653">
    <property type="entry name" value="CinA-like_C"/>
</dbReference>
<accession>A0A2A5W7Q4</accession>
<name>A0A2A5W7Q4_9GAMM</name>
<dbReference type="Pfam" id="PF02464">
    <property type="entry name" value="CinA"/>
    <property type="match status" value="1"/>
</dbReference>
<comment type="caution">
    <text evidence="2">The sequence shown here is derived from an EMBL/GenBank/DDBJ whole genome shotgun (WGS) entry which is preliminary data.</text>
</comment>
<gene>
    <name evidence="2" type="ORF">CNF02_12235</name>
</gene>
<dbReference type="Proteomes" id="UP000219329">
    <property type="component" value="Unassembled WGS sequence"/>
</dbReference>
<feature type="domain" description="CinA C-terminal" evidence="1">
    <location>
        <begin position="9"/>
        <end position="158"/>
    </location>
</feature>
<protein>
    <submittedName>
        <fullName evidence="2">Damage-inducible protein</fullName>
    </submittedName>
</protein>
<evidence type="ECO:0000313" key="3">
    <source>
        <dbReference type="Proteomes" id="UP000219329"/>
    </source>
</evidence>
<sequence>MSRFSEHSSSAANLLTKHNHSISVAESSTGGLIAASLLSVPGASRYFIGGIIIYTASSRRAFLDLDINRVKKLKPLTEEMAFEFAKAARSKLNTTWGIAELGVAGPGSTPYIDTTGISVIALSGPIDASVTIKTELNDREKNMELFTVAALQLIAQTLTKI</sequence>
<organism evidence="2 3">
    <name type="scientific">OM182 bacterium MED-G28</name>
    <dbReference type="NCBI Taxonomy" id="1986256"/>
    <lineage>
        <taxon>Bacteria</taxon>
        <taxon>Pseudomonadati</taxon>
        <taxon>Pseudomonadota</taxon>
        <taxon>Gammaproteobacteria</taxon>
        <taxon>OMG group</taxon>
        <taxon>OM182 clade</taxon>
    </lineage>
</organism>
<evidence type="ECO:0000313" key="2">
    <source>
        <dbReference type="EMBL" id="PDH32313.1"/>
    </source>
</evidence>
<dbReference type="AlphaFoldDB" id="A0A2A5W7Q4"/>
<dbReference type="SUPFAM" id="SSF142433">
    <property type="entry name" value="CinA-like"/>
    <property type="match status" value="1"/>
</dbReference>
<evidence type="ECO:0000259" key="1">
    <source>
        <dbReference type="Pfam" id="PF02464"/>
    </source>
</evidence>